<evidence type="ECO:0000259" key="1">
    <source>
        <dbReference type="Pfam" id="PF08223"/>
    </source>
</evidence>
<dbReference type="SUPFAM" id="SSF46785">
    <property type="entry name" value="Winged helix' DNA-binding domain"/>
    <property type="match status" value="1"/>
</dbReference>
<feature type="domain" description="Transcriptional repressor PaaX-like C-terminal" evidence="1">
    <location>
        <begin position="164"/>
        <end position="250"/>
    </location>
</feature>
<sequence>MLSLEKQILYMIRHRHYMTTSEIIDIYQHRGKNSQIIRNTLASLKQKGYIAVENRSYSVTESGLSVIRSLQIKMNEVEQPWDGLWYIIMFSFPERLRSLRNSFRRELTQVGYGALYDGVYICPFNRKDAILAFARKHGLEDMICMLHGQMDVGDITAVKAKQIWPIQELQKKYETFMRWSGEKQKQLTFSLERGEEITAWQVLLEILELGENFGEVLLEDPFLARELLPDQWPMKQAWNAYNQYLQQLLPLLQADTELLSLIVPTT</sequence>
<evidence type="ECO:0000313" key="3">
    <source>
        <dbReference type="EMBL" id="RUT29629.1"/>
    </source>
</evidence>
<dbReference type="EMBL" id="RZNX01000006">
    <property type="protein sequence ID" value="RUT29629.1"/>
    <property type="molecule type" value="Genomic_DNA"/>
</dbReference>
<dbReference type="InterPro" id="IPR011965">
    <property type="entry name" value="PaaX_trns_reg"/>
</dbReference>
<dbReference type="PIRSF" id="PIRSF020623">
    <property type="entry name" value="PaaX"/>
    <property type="match status" value="1"/>
</dbReference>
<dbReference type="Proteomes" id="UP000272464">
    <property type="component" value="Unassembled WGS sequence"/>
</dbReference>
<dbReference type="InterPro" id="IPR048846">
    <property type="entry name" value="PaaX-like_central"/>
</dbReference>
<feature type="domain" description="Transcriptional repressor PaaX-like central Cas2-like" evidence="2">
    <location>
        <begin position="79"/>
        <end position="152"/>
    </location>
</feature>
<dbReference type="Gene3D" id="3.30.70.2650">
    <property type="match status" value="1"/>
</dbReference>
<gene>
    <name evidence="3" type="ORF">EJP77_14745</name>
</gene>
<dbReference type="Pfam" id="PF08223">
    <property type="entry name" value="PaaX_C"/>
    <property type="match status" value="1"/>
</dbReference>
<dbReference type="InterPro" id="IPR036390">
    <property type="entry name" value="WH_DNA-bd_sf"/>
</dbReference>
<organism evidence="3 4">
    <name type="scientific">Paenibacillus zeisoli</name>
    <dbReference type="NCBI Taxonomy" id="2496267"/>
    <lineage>
        <taxon>Bacteria</taxon>
        <taxon>Bacillati</taxon>
        <taxon>Bacillota</taxon>
        <taxon>Bacilli</taxon>
        <taxon>Bacillales</taxon>
        <taxon>Paenibacillaceae</taxon>
        <taxon>Paenibacillus</taxon>
    </lineage>
</organism>
<name>A0A433X6F5_9BACL</name>
<evidence type="ECO:0000313" key="4">
    <source>
        <dbReference type="Proteomes" id="UP000272464"/>
    </source>
</evidence>
<dbReference type="AlphaFoldDB" id="A0A433X6F5"/>
<dbReference type="RefSeq" id="WP_127200012.1">
    <property type="nucleotide sequence ID" value="NZ_RZNX01000006.1"/>
</dbReference>
<proteinExistence type="predicted"/>
<keyword evidence="4" id="KW-1185">Reference proteome</keyword>
<dbReference type="GO" id="GO:0006351">
    <property type="term" value="P:DNA-templated transcription"/>
    <property type="evidence" value="ECO:0007669"/>
    <property type="project" value="InterPro"/>
</dbReference>
<protein>
    <submittedName>
        <fullName evidence="3">Uncharacterized protein</fullName>
    </submittedName>
</protein>
<reference evidence="3 4" key="1">
    <citation type="submission" date="2018-12" db="EMBL/GenBank/DDBJ databases">
        <authorList>
            <person name="Sun L."/>
            <person name="Chen Z."/>
        </authorList>
    </citation>
    <scope>NUCLEOTIDE SEQUENCE [LARGE SCALE GENOMIC DNA]</scope>
    <source>
        <strain evidence="3 4">3-5-3</strain>
    </source>
</reference>
<dbReference type="PANTHER" id="PTHR30319:SF1">
    <property type="entry name" value="TRANSCRIPTIONAL REPRESSOR PAAX"/>
    <property type="match status" value="1"/>
</dbReference>
<comment type="caution">
    <text evidence="3">The sequence shown here is derived from an EMBL/GenBank/DDBJ whole genome shotgun (WGS) entry which is preliminary data.</text>
</comment>
<dbReference type="InterPro" id="IPR013225">
    <property type="entry name" value="PaaX_C"/>
</dbReference>
<dbReference type="PANTHER" id="PTHR30319">
    <property type="entry name" value="PHENYLACETIC ACID REGULATOR-RELATED TRANSCRIPTIONAL REPRESSOR"/>
    <property type="match status" value="1"/>
</dbReference>
<evidence type="ECO:0000259" key="2">
    <source>
        <dbReference type="Pfam" id="PF20803"/>
    </source>
</evidence>
<accession>A0A433X6F5</accession>
<dbReference type="Gene3D" id="1.20.58.1460">
    <property type="match status" value="1"/>
</dbReference>
<dbReference type="Pfam" id="PF20803">
    <property type="entry name" value="PaaX_M"/>
    <property type="match status" value="1"/>
</dbReference>
<dbReference type="OrthoDB" id="2270427at2"/>